<name>A0A1K0G2G6_9BASI</name>
<dbReference type="EMBL" id="LT558121">
    <property type="protein sequence ID" value="SAM81587.1"/>
    <property type="molecule type" value="Genomic_DNA"/>
</dbReference>
<proteinExistence type="predicted"/>
<evidence type="ECO:0000256" key="1">
    <source>
        <dbReference type="SAM" id="MobiDB-lite"/>
    </source>
</evidence>
<sequence length="357" mass="38763">MSSRASLATSLARAAASTSRTHAGARTSRFVLPQLSRQFAKSAPVTSTYTHSESTSYPDSSSPSTSNIRRAQQGPSRSTPPDASTLLLLNTIPSIPKYGFTKQAYLRSTPSLDPEEVTKRLRILTTLFPGPDSTFDSQLFRTWSRICDLSIIHSTPPEQILASLIDGVNLADAQEGKPIRMQRSLTSADQSCALSKVTALLEERLRLSWEVKGHLMHGLSALSTLSPTASRLHSVFPHETILPNLPNPAPLLNLSSELVSMVLTDPIAQRKTGWMDPDGPSWYTIRSRLTLAYTMATLHAASPSVTSFQDTQALFQRVVRARDSGLAATVGGLAQSGAEWVRWGGRGWLGILRSLGL</sequence>
<evidence type="ECO:0000313" key="2">
    <source>
        <dbReference type="EMBL" id="SAM81587.1"/>
    </source>
</evidence>
<dbReference type="AlphaFoldDB" id="A0A1K0G2G6"/>
<evidence type="ECO:0008006" key="6">
    <source>
        <dbReference type="Google" id="ProtNLM"/>
    </source>
</evidence>
<feature type="region of interest" description="Disordered" evidence="1">
    <location>
        <begin position="42"/>
        <end position="84"/>
    </location>
</feature>
<feature type="region of interest" description="Disordered" evidence="1">
    <location>
        <begin position="1"/>
        <end position="30"/>
    </location>
</feature>
<gene>
    <name evidence="3" type="ORF">UBRO2_01298</name>
    <name evidence="2" type="ORF">UBRO_03327</name>
</gene>
<feature type="compositionally biased region" description="Low complexity" evidence="1">
    <location>
        <begin position="46"/>
        <end position="66"/>
    </location>
</feature>
<reference evidence="2" key="1">
    <citation type="submission" date="2016-04" db="EMBL/GenBank/DDBJ databases">
        <authorList>
            <person name="Evans L.H."/>
            <person name="Alamgir A."/>
            <person name="Owens N."/>
            <person name="Weber N.D."/>
            <person name="Virtaneva K."/>
            <person name="Barbian K."/>
            <person name="Babar A."/>
            <person name="Rosenke K."/>
        </authorList>
    </citation>
    <scope>NUCLEOTIDE SEQUENCE</scope>
    <source>
        <strain evidence="2">UB2112</strain>
    </source>
</reference>
<keyword evidence="5" id="KW-1185">Reference proteome</keyword>
<dbReference type="Proteomes" id="UP000179920">
    <property type="component" value="Chromosome V"/>
</dbReference>
<evidence type="ECO:0000313" key="4">
    <source>
        <dbReference type="Proteomes" id="UP000179920"/>
    </source>
</evidence>
<organism evidence="2 4">
    <name type="scientific">Ustilago bromivora</name>
    <dbReference type="NCBI Taxonomy" id="307758"/>
    <lineage>
        <taxon>Eukaryota</taxon>
        <taxon>Fungi</taxon>
        <taxon>Dikarya</taxon>
        <taxon>Basidiomycota</taxon>
        <taxon>Ustilaginomycotina</taxon>
        <taxon>Ustilaginomycetes</taxon>
        <taxon>Ustilaginales</taxon>
        <taxon>Ustilaginaceae</taxon>
        <taxon>Ustilago</taxon>
    </lineage>
</organism>
<evidence type="ECO:0000313" key="5">
    <source>
        <dbReference type="Proteomes" id="UP000658997"/>
    </source>
</evidence>
<reference evidence="4" key="2">
    <citation type="submission" date="2016-04" db="EMBL/GenBank/DDBJ databases">
        <authorList>
            <person name="Guldener U."/>
            <person name="Guldener U."/>
        </authorList>
    </citation>
    <scope>NUCLEOTIDE SEQUENCE [LARGE SCALE GENOMIC DNA]</scope>
    <source>
        <strain evidence="4">UB2112</strain>
    </source>
</reference>
<dbReference type="Proteomes" id="UP000658997">
    <property type="component" value="Unassembled WGS sequence"/>
</dbReference>
<protein>
    <recommendedName>
        <fullName evidence="6">COQ9 domain-containing protein</fullName>
    </recommendedName>
</protein>
<evidence type="ECO:0000313" key="3">
    <source>
        <dbReference type="EMBL" id="SYW76227.1"/>
    </source>
</evidence>
<accession>A0A1K0G2G6</accession>
<reference evidence="3" key="3">
    <citation type="submission" date="2018-08" db="EMBL/GenBank/DDBJ databases">
        <authorList>
            <person name="Guldener U."/>
        </authorList>
    </citation>
    <scope>NUCLEOTIDE SEQUENCE</scope>
    <source>
        <strain evidence="3">UB2</strain>
    </source>
</reference>
<feature type="compositionally biased region" description="Low complexity" evidence="1">
    <location>
        <begin position="1"/>
        <end position="29"/>
    </location>
</feature>
<dbReference type="EMBL" id="ULHB01000016">
    <property type="protein sequence ID" value="SYW76227.1"/>
    <property type="molecule type" value="Genomic_DNA"/>
</dbReference>
<feature type="compositionally biased region" description="Polar residues" evidence="1">
    <location>
        <begin position="67"/>
        <end position="84"/>
    </location>
</feature>
<dbReference type="OrthoDB" id="2552827at2759"/>